<dbReference type="GO" id="GO:0007283">
    <property type="term" value="P:spermatogenesis"/>
    <property type="evidence" value="ECO:0007669"/>
    <property type="project" value="UniProtKB-KW"/>
</dbReference>
<keyword evidence="8" id="KW-0744">Spermatogenesis</keyword>
<feature type="domain" description="HTH OST-type" evidence="11">
    <location>
        <begin position="19"/>
        <end position="92"/>
    </location>
</feature>
<dbReference type="AlphaFoldDB" id="A0A3P8WGR3"/>
<reference evidence="12 13" key="1">
    <citation type="journal article" date="2014" name="Nat. Genet.">
        <title>Whole-genome sequence of a flatfish provides insights into ZW sex chromosome evolution and adaptation to a benthic lifestyle.</title>
        <authorList>
            <person name="Chen S."/>
            <person name="Zhang G."/>
            <person name="Shao C."/>
            <person name="Huang Q."/>
            <person name="Liu G."/>
            <person name="Zhang P."/>
            <person name="Song W."/>
            <person name="An N."/>
            <person name="Chalopin D."/>
            <person name="Volff J.N."/>
            <person name="Hong Y."/>
            <person name="Li Q."/>
            <person name="Sha Z."/>
            <person name="Zhou H."/>
            <person name="Xie M."/>
            <person name="Yu Q."/>
            <person name="Liu Y."/>
            <person name="Xiang H."/>
            <person name="Wang N."/>
            <person name="Wu K."/>
            <person name="Yang C."/>
            <person name="Zhou Q."/>
            <person name="Liao X."/>
            <person name="Yang L."/>
            <person name="Hu Q."/>
            <person name="Zhang J."/>
            <person name="Meng L."/>
            <person name="Jin L."/>
            <person name="Tian Y."/>
            <person name="Lian J."/>
            <person name="Yang J."/>
            <person name="Miao G."/>
            <person name="Liu S."/>
            <person name="Liang Z."/>
            <person name="Yan F."/>
            <person name="Li Y."/>
            <person name="Sun B."/>
            <person name="Zhang H."/>
            <person name="Zhang J."/>
            <person name="Zhu Y."/>
            <person name="Du M."/>
            <person name="Zhao Y."/>
            <person name="Schartl M."/>
            <person name="Tang Q."/>
            <person name="Wang J."/>
        </authorList>
    </citation>
    <scope>NUCLEOTIDE SEQUENCE</scope>
</reference>
<feature type="compositionally biased region" description="Basic and acidic residues" evidence="9">
    <location>
        <begin position="268"/>
        <end position="278"/>
    </location>
</feature>
<evidence type="ECO:0000313" key="13">
    <source>
        <dbReference type="Proteomes" id="UP000265120"/>
    </source>
</evidence>
<reference evidence="12" key="3">
    <citation type="submission" date="2025-09" db="UniProtKB">
        <authorList>
            <consortium name="Ensembl"/>
        </authorList>
    </citation>
    <scope>IDENTIFICATION</scope>
</reference>
<name>A0A3P8WGR3_CYNSE</name>
<dbReference type="InterPro" id="IPR025605">
    <property type="entry name" value="OST-HTH/LOTUS_dom"/>
</dbReference>
<feature type="domain" description="Tudor" evidence="10">
    <location>
        <begin position="553"/>
        <end position="611"/>
    </location>
</feature>
<dbReference type="Pfam" id="PF12872">
    <property type="entry name" value="OST-HTH"/>
    <property type="match status" value="3"/>
</dbReference>
<keyword evidence="5" id="KW-0963">Cytoplasm</keyword>
<dbReference type="Ensembl" id="ENSCSET00000025969.1">
    <property type="protein sequence ID" value="ENSCSEP00000025632.1"/>
    <property type="gene ID" value="ENSCSEG00000016358.1"/>
</dbReference>
<evidence type="ECO:0000256" key="1">
    <source>
        <dbReference type="ARBA" id="ARBA00004496"/>
    </source>
</evidence>
<dbReference type="Gene3D" id="2.40.50.90">
    <property type="match status" value="1"/>
</dbReference>
<feature type="region of interest" description="Disordered" evidence="9">
    <location>
        <begin position="760"/>
        <end position="794"/>
    </location>
</feature>
<dbReference type="Gene3D" id="3.30.420.610">
    <property type="entry name" value="LOTUS domain-like"/>
    <property type="match status" value="3"/>
</dbReference>
<keyword evidence="7" id="KW-0221">Differentiation</keyword>
<feature type="compositionally biased region" description="Basic and acidic residues" evidence="9">
    <location>
        <begin position="289"/>
        <end position="305"/>
    </location>
</feature>
<dbReference type="GO" id="GO:0030154">
    <property type="term" value="P:cell differentiation"/>
    <property type="evidence" value="ECO:0007669"/>
    <property type="project" value="UniProtKB-KW"/>
</dbReference>
<evidence type="ECO:0000256" key="7">
    <source>
        <dbReference type="ARBA" id="ARBA00022782"/>
    </source>
</evidence>
<feature type="compositionally biased region" description="Polar residues" evidence="9">
    <location>
        <begin position="279"/>
        <end position="288"/>
    </location>
</feature>
<feature type="compositionally biased region" description="Polar residues" evidence="9">
    <location>
        <begin position="248"/>
        <end position="258"/>
    </location>
</feature>
<keyword evidence="6" id="KW-0677">Repeat</keyword>
<dbReference type="Gene3D" id="2.30.30.140">
    <property type="match status" value="1"/>
</dbReference>
<dbReference type="PROSITE" id="PS50304">
    <property type="entry name" value="TUDOR"/>
    <property type="match status" value="1"/>
</dbReference>
<dbReference type="GO" id="GO:0005737">
    <property type="term" value="C:cytoplasm"/>
    <property type="evidence" value="ECO:0007669"/>
    <property type="project" value="UniProtKB-SubCell"/>
</dbReference>
<evidence type="ECO:0000256" key="6">
    <source>
        <dbReference type="ARBA" id="ARBA00022737"/>
    </source>
</evidence>
<dbReference type="SUPFAM" id="SSF63748">
    <property type="entry name" value="Tudor/PWWP/MBT"/>
    <property type="match status" value="1"/>
</dbReference>
<dbReference type="InterPro" id="IPR050621">
    <property type="entry name" value="Tudor_domain_containing"/>
</dbReference>
<dbReference type="Proteomes" id="UP000265120">
    <property type="component" value="Chromosome 2"/>
</dbReference>
<evidence type="ECO:0000313" key="12">
    <source>
        <dbReference type="Ensembl" id="ENSCSEP00000025632.1"/>
    </source>
</evidence>
<feature type="domain" description="HTH OST-type" evidence="11">
    <location>
        <begin position="328"/>
        <end position="404"/>
    </location>
</feature>
<keyword evidence="4" id="KW-0217">Developmental protein</keyword>
<dbReference type="InterPro" id="IPR035437">
    <property type="entry name" value="SNase_OB-fold_sf"/>
</dbReference>
<dbReference type="PANTHER" id="PTHR22948">
    <property type="entry name" value="TUDOR DOMAIN CONTAINING PROTEIN"/>
    <property type="match status" value="1"/>
</dbReference>
<dbReference type="OMA" id="QFYIHIC"/>
<evidence type="ECO:0000256" key="4">
    <source>
        <dbReference type="ARBA" id="ARBA00022473"/>
    </source>
</evidence>
<protein>
    <recommendedName>
        <fullName evidence="3">Tudor domain-containing protein 5</fullName>
    </recommendedName>
</protein>
<dbReference type="InterPro" id="IPR041966">
    <property type="entry name" value="LOTUS-like"/>
</dbReference>
<dbReference type="PROSITE" id="PS51644">
    <property type="entry name" value="HTH_OST"/>
    <property type="match status" value="3"/>
</dbReference>
<feature type="compositionally biased region" description="Polar residues" evidence="9">
    <location>
        <begin position="762"/>
        <end position="771"/>
    </location>
</feature>
<evidence type="ECO:0000256" key="2">
    <source>
        <dbReference type="ARBA" id="ARBA00010384"/>
    </source>
</evidence>
<accession>A0A3P8WGR3</accession>
<evidence type="ECO:0000256" key="9">
    <source>
        <dbReference type="SAM" id="MobiDB-lite"/>
    </source>
</evidence>
<feature type="domain" description="HTH OST-type" evidence="11">
    <location>
        <begin position="142"/>
        <end position="218"/>
    </location>
</feature>
<dbReference type="InterPro" id="IPR002999">
    <property type="entry name" value="Tudor"/>
</dbReference>
<evidence type="ECO:0000256" key="8">
    <source>
        <dbReference type="ARBA" id="ARBA00022871"/>
    </source>
</evidence>
<evidence type="ECO:0000259" key="10">
    <source>
        <dbReference type="PROSITE" id="PS50304"/>
    </source>
</evidence>
<proteinExistence type="inferred from homology"/>
<sequence>MLTTDSHIEHSAKMSQQEVLAELKKDIRSLLTSSKIGLDPEQLRRDYVELLGRPLPLKPLGFRNIMDMVKEMPDTVSVDHRADGSTYLKAVGNDATKKIQELVVNQRTCKADKKIRSSSARYTSTRLQHTHPFVVLPRKGHVPPPVPAQLRTQLRILLSQGPLRLSDLESCYLRCFGQPLRVHSYGFYSTGEMLGAAPDLVMIQQSRVGSVVVLRDCMLPRSLQIWSKSTVKKPQTLRTDKPTVKGQPASSQSTTAPDPQSPVIQEPAENKKEPKESVTESNRTNCADKNQEHETRPKQEDHHPQQCLQKLEEELHQCILEAGVVSSISEELKDKLQKVVGRTSAGLSVHALPAEYKKLFGEELPLQQSGFFSVTELLSAMSNIFHLKPAEGDRGQDLRVTLIQGSHATLQENGSDVKQPHMKSHFNSKISPWESKLQVDNENIMETITEDLEIRKDPKIQKVVPGVYTDIQVHNSPTVPLDAMQSQYLQPPTRHDARELVQVLVEHVESPGKFYIRFCNTEEAQAMEEMMIDMRRFYSCSDVAQRYHLPKRFIRQGQVCCVSPVDLWFYRVVIHKTISPTEVQVYFVDYGDTTVVLSHQLMFLKFCYSVIPAQAVPSSLAAVKPSTGSWTDKATSSFHKLCCDRPLVGALDCYTGDVLQLFLCDTHTAEDVYVHTALILQGHATPCSCAESEALCVQFSPVSLYLGKGTFHLPELAEELTSTEQKRTQQHSSSAKLKGKEEEIPAPEFIKNWEDQALSCDEQGQASETKGPSTVPTSPTESSPSTIPDLVQPEAAPTEASFLDFYVSKFSVN</sequence>
<feature type="region of interest" description="Disordered" evidence="9">
    <location>
        <begin position="230"/>
        <end position="305"/>
    </location>
</feature>
<reference evidence="12" key="2">
    <citation type="submission" date="2025-08" db="UniProtKB">
        <authorList>
            <consortium name="Ensembl"/>
        </authorList>
    </citation>
    <scope>IDENTIFICATION</scope>
</reference>
<evidence type="ECO:0000256" key="5">
    <source>
        <dbReference type="ARBA" id="ARBA00022490"/>
    </source>
</evidence>
<keyword evidence="13" id="KW-1185">Reference proteome</keyword>
<dbReference type="GeneTree" id="ENSGT00940000159902"/>
<dbReference type="Pfam" id="PF00567">
    <property type="entry name" value="TUDOR"/>
    <property type="match status" value="1"/>
</dbReference>
<comment type="subcellular location">
    <subcellularLocation>
        <location evidence="1">Cytoplasm</location>
    </subcellularLocation>
</comment>
<feature type="region of interest" description="Disordered" evidence="9">
    <location>
        <begin position="720"/>
        <end position="741"/>
    </location>
</feature>
<organism evidence="12 13">
    <name type="scientific">Cynoglossus semilaevis</name>
    <name type="common">Tongue sole</name>
    <dbReference type="NCBI Taxonomy" id="244447"/>
    <lineage>
        <taxon>Eukaryota</taxon>
        <taxon>Metazoa</taxon>
        <taxon>Chordata</taxon>
        <taxon>Craniata</taxon>
        <taxon>Vertebrata</taxon>
        <taxon>Euteleostomi</taxon>
        <taxon>Actinopterygii</taxon>
        <taxon>Neopterygii</taxon>
        <taxon>Teleostei</taxon>
        <taxon>Neoteleostei</taxon>
        <taxon>Acanthomorphata</taxon>
        <taxon>Carangaria</taxon>
        <taxon>Pleuronectiformes</taxon>
        <taxon>Pleuronectoidei</taxon>
        <taxon>Cynoglossidae</taxon>
        <taxon>Cynoglossinae</taxon>
        <taxon>Cynoglossus</taxon>
    </lineage>
</organism>
<evidence type="ECO:0000259" key="11">
    <source>
        <dbReference type="PROSITE" id="PS51644"/>
    </source>
</evidence>
<dbReference type="PANTHER" id="PTHR22948:SF19">
    <property type="entry name" value="TUDOR DOMAIN-CONTAINING PROTEIN 5"/>
    <property type="match status" value="1"/>
</dbReference>
<evidence type="ECO:0000256" key="3">
    <source>
        <dbReference type="ARBA" id="ARBA00013420"/>
    </source>
</evidence>
<comment type="similarity">
    <text evidence="2">Belongs to the TDRD5 family.</text>
</comment>
<feature type="compositionally biased region" description="Low complexity" evidence="9">
    <location>
        <begin position="772"/>
        <end position="788"/>
    </location>
</feature>